<evidence type="ECO:0000313" key="8">
    <source>
        <dbReference type="EMBL" id="SUJ16472.1"/>
    </source>
</evidence>
<dbReference type="Proteomes" id="UP000321598">
    <property type="component" value="Unassembled WGS sequence"/>
</dbReference>
<dbReference type="PANTHER" id="PTHR35791">
    <property type="entry name" value="UPF0754 MEMBRANE PROTEIN YHEB"/>
    <property type="match status" value="1"/>
</dbReference>
<dbReference type="EMBL" id="BKAV01000037">
    <property type="protein sequence ID" value="GEQ01400.1"/>
    <property type="molecule type" value="Genomic_DNA"/>
</dbReference>
<reference evidence="8 9" key="1">
    <citation type="submission" date="2018-06" db="EMBL/GenBank/DDBJ databases">
        <authorList>
            <consortium name="Pathogen Informatics"/>
            <person name="Doyle S."/>
        </authorList>
    </citation>
    <scope>NUCLEOTIDE SEQUENCE [LARGE SCALE GENOMIC DNA]</scope>
    <source>
        <strain evidence="8 9">NCTC12413</strain>
    </source>
</reference>
<comment type="subcellular location">
    <subcellularLocation>
        <location evidence="1">Endomembrane system</location>
    </subcellularLocation>
</comment>
<dbReference type="Proteomes" id="UP000254956">
    <property type="component" value="Unassembled WGS sequence"/>
</dbReference>
<dbReference type="PANTHER" id="PTHR35791:SF1">
    <property type="entry name" value="UPF0754 MEMBRANE PROTEIN YHEB"/>
    <property type="match status" value="1"/>
</dbReference>
<gene>
    <name evidence="8" type="ORF">NCTC12413_01023</name>
    <name evidence="7" type="ORF">SAR03_24370</name>
</gene>
<evidence type="ECO:0000256" key="1">
    <source>
        <dbReference type="ARBA" id="ARBA00004308"/>
    </source>
</evidence>
<accession>A0A2T7BRN2</accession>
<dbReference type="GO" id="GO:0012505">
    <property type="term" value="C:endomembrane system"/>
    <property type="evidence" value="ECO:0007669"/>
    <property type="project" value="UniProtKB-SubCell"/>
</dbReference>
<keyword evidence="5 6" id="KW-0472">Membrane</keyword>
<dbReference type="EMBL" id="UGZE01000001">
    <property type="protein sequence ID" value="SUJ16472.1"/>
    <property type="molecule type" value="Genomic_DNA"/>
</dbReference>
<dbReference type="PIRSF" id="PIRSF032178">
    <property type="entry name" value="UCP032178"/>
    <property type="match status" value="1"/>
</dbReference>
<evidence type="ECO:0000256" key="3">
    <source>
        <dbReference type="ARBA" id="ARBA00022692"/>
    </source>
</evidence>
<evidence type="ECO:0000313" key="7">
    <source>
        <dbReference type="EMBL" id="GEQ01400.1"/>
    </source>
</evidence>
<evidence type="ECO:0000256" key="2">
    <source>
        <dbReference type="ARBA" id="ARBA00008053"/>
    </source>
</evidence>
<evidence type="ECO:0000313" key="10">
    <source>
        <dbReference type="Proteomes" id="UP000321598"/>
    </source>
</evidence>
<dbReference type="Pfam" id="PF04286">
    <property type="entry name" value="DUF445"/>
    <property type="match status" value="1"/>
</dbReference>
<name>A0A2T7BRN2_9STAP</name>
<sequence length="376" mass="42679">MHALLIILFMVIIGAIIGGVTNIIAVRMLFHPFKTYYIFNKRVPFTPGLIPKRRGEIATKIGQVIEEHLLTESLIKAKLNTATSQQAIHDMITEQIGKLKHDNATIHQFAQKFDIEIATLVEDKTDHFISDKLQAYYDNHYTDSIESIVPTEMTTLVDAKVENLHEMLFDRANAYLRSAKGTHDIASMLDTFFAEKGKIIGLLQMFMSKESIADRIQSELIRMTSHPKAKSIAQEIIKDEYSNLKQKPLHEVVNEEQFVTLKGAFKDLVIGYMQIDKNVNKPFNQLMPNFITYLESTFTTKLTHIIIDNVSQKLSPIMKKINLRGLVEEQVNSFELDYIEKLIIDIANKELKLIMSLGFLLGGIIGALQGVIAIFV</sequence>
<evidence type="ECO:0000313" key="9">
    <source>
        <dbReference type="Proteomes" id="UP000254956"/>
    </source>
</evidence>
<feature type="transmembrane region" description="Helical" evidence="6">
    <location>
        <begin position="353"/>
        <end position="375"/>
    </location>
</feature>
<keyword evidence="10" id="KW-1185">Reference proteome</keyword>
<dbReference type="AlphaFoldDB" id="A0A2T7BRN2"/>
<evidence type="ECO:0000256" key="6">
    <source>
        <dbReference type="SAM" id="Phobius"/>
    </source>
</evidence>
<feature type="transmembrane region" description="Helical" evidence="6">
    <location>
        <begin position="6"/>
        <end position="30"/>
    </location>
</feature>
<dbReference type="InterPro" id="IPR007383">
    <property type="entry name" value="DUF445"/>
</dbReference>
<dbReference type="STRING" id="1212545.SARL_02150"/>
<evidence type="ECO:0000256" key="5">
    <source>
        <dbReference type="ARBA" id="ARBA00023136"/>
    </source>
</evidence>
<organism evidence="8 9">
    <name type="scientific">Staphylococcus arlettae</name>
    <dbReference type="NCBI Taxonomy" id="29378"/>
    <lineage>
        <taxon>Bacteria</taxon>
        <taxon>Bacillati</taxon>
        <taxon>Bacillota</taxon>
        <taxon>Bacilli</taxon>
        <taxon>Bacillales</taxon>
        <taxon>Staphylococcaceae</taxon>
        <taxon>Staphylococcus</taxon>
    </lineage>
</organism>
<comment type="similarity">
    <text evidence="2">Belongs to the UPF0754 family.</text>
</comment>
<dbReference type="OrthoDB" id="9787430at2"/>
<evidence type="ECO:0000256" key="4">
    <source>
        <dbReference type="ARBA" id="ARBA00022989"/>
    </source>
</evidence>
<dbReference type="InterPro" id="IPR016991">
    <property type="entry name" value="UCP032178"/>
</dbReference>
<keyword evidence="4 6" id="KW-1133">Transmembrane helix</keyword>
<keyword evidence="3 6" id="KW-0812">Transmembrane</keyword>
<protein>
    <submittedName>
        <fullName evidence="7 8">Membrane protein</fullName>
    </submittedName>
</protein>
<proteinExistence type="inferred from homology"/>
<dbReference type="RefSeq" id="WP_002509210.1">
    <property type="nucleotide sequence ID" value="NZ_AP019698.1"/>
</dbReference>
<reference evidence="7 10" key="2">
    <citation type="submission" date="2019-07" db="EMBL/GenBank/DDBJ databases">
        <title>Whole genome shotgun sequence of Staphylococcus arlettae NBRC 109765.</title>
        <authorList>
            <person name="Hosoyama A."/>
            <person name="Uohara A."/>
            <person name="Ohji S."/>
            <person name="Ichikawa N."/>
        </authorList>
    </citation>
    <scope>NUCLEOTIDE SEQUENCE [LARGE SCALE GENOMIC DNA]</scope>
    <source>
        <strain evidence="7 10">NBRC 109765</strain>
    </source>
</reference>